<reference evidence="1" key="1">
    <citation type="submission" date="2023-10" db="EMBL/GenBank/DDBJ databases">
        <title>Genome assembly of Pristionchus species.</title>
        <authorList>
            <person name="Yoshida K."/>
            <person name="Sommer R.J."/>
        </authorList>
    </citation>
    <scope>NUCLEOTIDE SEQUENCE</scope>
    <source>
        <strain evidence="1">RS0144</strain>
    </source>
</reference>
<dbReference type="EMBL" id="BTSX01000001">
    <property type="protein sequence ID" value="GMS79836.1"/>
    <property type="molecule type" value="Genomic_DNA"/>
</dbReference>
<sequence length="69" mass="8054">FQWQLGILSSMRIRMGGGNRKDLTTLFSFLLTSRLRIIRTLQSMNIVRRERSYVNGTIPPSMTFSLLIY</sequence>
<proteinExistence type="predicted"/>
<accession>A0AAV5SJL2</accession>
<organism evidence="1 2">
    <name type="scientific">Pristionchus entomophagus</name>
    <dbReference type="NCBI Taxonomy" id="358040"/>
    <lineage>
        <taxon>Eukaryota</taxon>
        <taxon>Metazoa</taxon>
        <taxon>Ecdysozoa</taxon>
        <taxon>Nematoda</taxon>
        <taxon>Chromadorea</taxon>
        <taxon>Rhabditida</taxon>
        <taxon>Rhabditina</taxon>
        <taxon>Diplogasteromorpha</taxon>
        <taxon>Diplogasteroidea</taxon>
        <taxon>Neodiplogasteridae</taxon>
        <taxon>Pristionchus</taxon>
    </lineage>
</organism>
<name>A0AAV5SJL2_9BILA</name>
<protein>
    <recommendedName>
        <fullName evidence="3">Ion channel</fullName>
    </recommendedName>
</protein>
<evidence type="ECO:0008006" key="3">
    <source>
        <dbReference type="Google" id="ProtNLM"/>
    </source>
</evidence>
<keyword evidence="2" id="KW-1185">Reference proteome</keyword>
<feature type="non-terminal residue" evidence="1">
    <location>
        <position position="1"/>
    </location>
</feature>
<dbReference type="Proteomes" id="UP001432027">
    <property type="component" value="Unassembled WGS sequence"/>
</dbReference>
<dbReference type="AlphaFoldDB" id="A0AAV5SJL2"/>
<evidence type="ECO:0000313" key="1">
    <source>
        <dbReference type="EMBL" id="GMS79836.1"/>
    </source>
</evidence>
<evidence type="ECO:0000313" key="2">
    <source>
        <dbReference type="Proteomes" id="UP001432027"/>
    </source>
</evidence>
<comment type="caution">
    <text evidence="1">The sequence shown here is derived from an EMBL/GenBank/DDBJ whole genome shotgun (WGS) entry which is preliminary data.</text>
</comment>
<gene>
    <name evidence="1" type="ORF">PENTCL1PPCAC_2011</name>
</gene>